<dbReference type="SMART" id="SM00463">
    <property type="entry name" value="SMR"/>
    <property type="match status" value="1"/>
</dbReference>
<feature type="region of interest" description="Disordered" evidence="1">
    <location>
        <begin position="1"/>
        <end position="25"/>
    </location>
</feature>
<feature type="compositionally biased region" description="Low complexity" evidence="1">
    <location>
        <begin position="15"/>
        <end position="25"/>
    </location>
</feature>
<dbReference type="GO" id="GO:0004519">
    <property type="term" value="F:endonuclease activity"/>
    <property type="evidence" value="ECO:0007669"/>
    <property type="project" value="TreeGrafter"/>
</dbReference>
<accession>A0A2C9LV03</accession>
<dbReference type="Pfam" id="PF25124">
    <property type="entry name" value="DUF7816"/>
    <property type="match status" value="1"/>
</dbReference>
<dbReference type="AlphaFoldDB" id="A0A2C9LV03"/>
<feature type="domain" description="Smr" evidence="2">
    <location>
        <begin position="275"/>
        <end position="356"/>
    </location>
</feature>
<reference evidence="3" key="1">
    <citation type="submission" date="2020-05" db="UniProtKB">
        <authorList>
            <consortium name="EnsemblMetazoa"/>
        </authorList>
    </citation>
    <scope>IDENTIFICATION</scope>
    <source>
        <strain evidence="3">BB02</strain>
    </source>
</reference>
<dbReference type="STRING" id="6526.A0A2C9LV03"/>
<name>A0A2C9LV03_BIOGL</name>
<dbReference type="Pfam" id="PF08590">
    <property type="entry name" value="DUF1771"/>
    <property type="match status" value="1"/>
</dbReference>
<evidence type="ECO:0000259" key="2">
    <source>
        <dbReference type="PROSITE" id="PS50828"/>
    </source>
</evidence>
<dbReference type="VEuPathDB" id="VectorBase:BGLAX_038419"/>
<dbReference type="GO" id="GO:0005634">
    <property type="term" value="C:nucleus"/>
    <property type="evidence" value="ECO:0007669"/>
    <property type="project" value="TreeGrafter"/>
</dbReference>
<dbReference type="InterPro" id="IPR052772">
    <property type="entry name" value="Endo/PolyKinase_Domain-Protein"/>
</dbReference>
<dbReference type="InterPro" id="IPR013899">
    <property type="entry name" value="DUF1771"/>
</dbReference>
<dbReference type="OrthoDB" id="3231855at2759"/>
<dbReference type="KEGG" id="bgt:106054625"/>
<dbReference type="InterPro" id="IPR002625">
    <property type="entry name" value="Smr_dom"/>
</dbReference>
<dbReference type="PANTHER" id="PTHR46535">
    <property type="entry name" value="NEDD4-BINDING PROTEIN 2"/>
    <property type="match status" value="1"/>
</dbReference>
<dbReference type="VEuPathDB" id="VectorBase:BGLB035263"/>
<evidence type="ECO:0000313" key="4">
    <source>
        <dbReference type="Proteomes" id="UP000076420"/>
    </source>
</evidence>
<dbReference type="PANTHER" id="PTHR46535:SF1">
    <property type="entry name" value="NEDD4-BINDING PROTEIN 2"/>
    <property type="match status" value="1"/>
</dbReference>
<dbReference type="SUPFAM" id="SSF160443">
    <property type="entry name" value="SMR domain-like"/>
    <property type="match status" value="1"/>
</dbReference>
<evidence type="ECO:0000256" key="1">
    <source>
        <dbReference type="SAM" id="MobiDB-lite"/>
    </source>
</evidence>
<sequence>MYESTNSPSSEMKISGNNSSSLNLNRPGSVADTLNLLRGTVGKKVKPFKFQKKMPRIAMKSVWSGVKRRHQADSLLSIMEEEKAREESQKEQIIRVMRLIELTGDSQALATRIKRMELSQLYPSLGPDFLEEVFMDAGYSIEETVRVLEAAYNISPAPMSKERQDEILEQMKERNQQYYYPQYVSERDAYDHYDYLDDVPWSYEDLRNDANVYHNLAKECKDQANRYTADGMPSAALFYRQKAKDYKEREYATNHKAAEILFDKGRERLAKENTLDLHFYHLDEALIAVNRAVSLKEEEYRLRKDKKNTYVNIVTGRGRNSKDGVPILKPAVINHLRDRCFRFEEKSPGMLKVYIGQRI</sequence>
<dbReference type="PROSITE" id="PS50828">
    <property type="entry name" value="SMR"/>
    <property type="match status" value="1"/>
</dbReference>
<feature type="compositionally biased region" description="Polar residues" evidence="1">
    <location>
        <begin position="1"/>
        <end position="12"/>
    </location>
</feature>
<protein>
    <recommendedName>
        <fullName evidence="2">Smr domain-containing protein</fullName>
    </recommendedName>
</protein>
<dbReference type="Gene3D" id="3.30.1370.110">
    <property type="match status" value="1"/>
</dbReference>
<proteinExistence type="predicted"/>
<dbReference type="SMART" id="SM01162">
    <property type="entry name" value="DUF1771"/>
    <property type="match status" value="1"/>
</dbReference>
<dbReference type="InterPro" id="IPR036063">
    <property type="entry name" value="Smr_dom_sf"/>
</dbReference>
<dbReference type="Proteomes" id="UP000076420">
    <property type="component" value="Unassembled WGS sequence"/>
</dbReference>
<organism evidence="3 4">
    <name type="scientific">Biomphalaria glabrata</name>
    <name type="common">Bloodfluke planorb</name>
    <name type="synonym">Freshwater snail</name>
    <dbReference type="NCBI Taxonomy" id="6526"/>
    <lineage>
        <taxon>Eukaryota</taxon>
        <taxon>Metazoa</taxon>
        <taxon>Spiralia</taxon>
        <taxon>Lophotrochozoa</taxon>
        <taxon>Mollusca</taxon>
        <taxon>Gastropoda</taxon>
        <taxon>Heterobranchia</taxon>
        <taxon>Euthyneura</taxon>
        <taxon>Panpulmonata</taxon>
        <taxon>Hygrophila</taxon>
        <taxon>Lymnaeoidea</taxon>
        <taxon>Planorbidae</taxon>
        <taxon>Biomphalaria</taxon>
    </lineage>
</organism>
<dbReference type="EnsemblMetazoa" id="BGLB035263-RA">
    <property type="protein sequence ID" value="BGLB035263-PA"/>
    <property type="gene ID" value="BGLB035263"/>
</dbReference>
<dbReference type="InterPro" id="IPR056718">
    <property type="entry name" value="DUF7816"/>
</dbReference>
<gene>
    <name evidence="3" type="primary">106054625</name>
</gene>
<evidence type="ECO:0000313" key="3">
    <source>
        <dbReference type="EnsemblMetazoa" id="BGLB035263-PA"/>
    </source>
</evidence>